<proteinExistence type="inferred from homology"/>
<dbReference type="STRING" id="660517.SAMN04487946_10811"/>
<comment type="function">
    <text evidence="4">Involved in the third step of the chorismate pathway, which leads to the biosynthesis of aromatic amino acids. Catalyzes the cis-dehydration of 3-dehydroquinate (DHQ) and introduces the first double bond of the aromatic ring to yield 3-dehydroshikimate.</text>
</comment>
<dbReference type="GO" id="GO:0046279">
    <property type="term" value="P:3,4-dihydroxybenzoate biosynthetic process"/>
    <property type="evidence" value="ECO:0007669"/>
    <property type="project" value="TreeGrafter"/>
</dbReference>
<dbReference type="InterPro" id="IPR018508">
    <property type="entry name" value="3-dehydroquinate_DH_AS"/>
</dbReference>
<dbReference type="InterPro" id="IPR050146">
    <property type="entry name" value="Type-I_3-dehydroquinase"/>
</dbReference>
<feature type="binding site" evidence="4">
    <location>
        <begin position="29"/>
        <end position="31"/>
    </location>
    <ligand>
        <name>3-dehydroquinate</name>
        <dbReference type="ChEBI" id="CHEBI:32364"/>
    </ligand>
</feature>
<keyword evidence="3 4" id="KW-0704">Schiff base</keyword>
<name>A0A1H3HRF1_9EURY</name>
<comment type="catalytic activity">
    <reaction evidence="1 4">
        <text>3-dehydroquinate = 3-dehydroshikimate + H2O</text>
        <dbReference type="Rhea" id="RHEA:21096"/>
        <dbReference type="ChEBI" id="CHEBI:15377"/>
        <dbReference type="ChEBI" id="CHEBI:16630"/>
        <dbReference type="ChEBI" id="CHEBI:32364"/>
        <dbReference type="EC" id="4.2.1.10"/>
    </reaction>
</comment>
<dbReference type="InterPro" id="IPR001381">
    <property type="entry name" value="DHquinase_I"/>
</dbReference>
<dbReference type="PANTHER" id="PTHR43699:SF1">
    <property type="entry name" value="3-DEHYDROQUINATE DEHYDRATASE"/>
    <property type="match status" value="1"/>
</dbReference>
<feature type="active site" description="Schiff-base intermediate with substrate" evidence="4">
    <location>
        <position position="140"/>
    </location>
</feature>
<dbReference type="HAMAP" id="MF_00214">
    <property type="entry name" value="AroD"/>
    <property type="match status" value="1"/>
</dbReference>
<dbReference type="PANTHER" id="PTHR43699">
    <property type="entry name" value="3-DEHYDROQUINATE DEHYDRATASE"/>
    <property type="match status" value="1"/>
</dbReference>
<dbReference type="OrthoDB" id="34329at2157"/>
<organism evidence="5 6">
    <name type="scientific">Halobellus clavatus</name>
    <dbReference type="NCBI Taxonomy" id="660517"/>
    <lineage>
        <taxon>Archaea</taxon>
        <taxon>Methanobacteriati</taxon>
        <taxon>Methanobacteriota</taxon>
        <taxon>Stenosarchaea group</taxon>
        <taxon>Halobacteria</taxon>
        <taxon>Halobacteriales</taxon>
        <taxon>Haloferacaceae</taxon>
        <taxon>Halobellus</taxon>
    </lineage>
</organism>
<dbReference type="GO" id="GO:0008652">
    <property type="term" value="P:amino acid biosynthetic process"/>
    <property type="evidence" value="ECO:0007669"/>
    <property type="project" value="UniProtKB-KW"/>
</dbReference>
<dbReference type="GO" id="GO:0003855">
    <property type="term" value="F:3-dehydroquinate dehydratase activity"/>
    <property type="evidence" value="ECO:0007669"/>
    <property type="project" value="UniProtKB-UniRule"/>
</dbReference>
<keyword evidence="2 4" id="KW-0456">Lyase</keyword>
<dbReference type="EMBL" id="FNPB01000008">
    <property type="protein sequence ID" value="SDY18057.1"/>
    <property type="molecule type" value="Genomic_DNA"/>
</dbReference>
<keyword evidence="4" id="KW-0028">Amino-acid biosynthesis</keyword>
<comment type="caution">
    <text evidence="4">Lacks conserved residue(s) required for the propagation of feature annotation.</text>
</comment>
<evidence type="ECO:0000256" key="1">
    <source>
        <dbReference type="ARBA" id="ARBA00001864"/>
    </source>
</evidence>
<dbReference type="AlphaFoldDB" id="A0A1H3HRF1"/>
<dbReference type="GO" id="GO:0009073">
    <property type="term" value="P:aromatic amino acid family biosynthetic process"/>
    <property type="evidence" value="ECO:0007669"/>
    <property type="project" value="UniProtKB-KW"/>
</dbReference>
<feature type="binding site" evidence="4">
    <location>
        <position position="207"/>
    </location>
    <ligand>
        <name>3-dehydroquinate</name>
        <dbReference type="ChEBI" id="CHEBI:32364"/>
    </ligand>
</feature>
<gene>
    <name evidence="4" type="primary">aroD</name>
    <name evidence="5" type="ORF">SAMN04487946_10811</name>
</gene>
<protein>
    <recommendedName>
        <fullName evidence="4">3-dehydroquinate dehydratase</fullName>
        <shortName evidence="4">3-dehydroquinase</shortName>
        <ecNumber evidence="4">4.2.1.10</ecNumber>
    </recommendedName>
    <alternativeName>
        <fullName evidence="4">Type I DHQase</fullName>
    </alternativeName>
    <alternativeName>
        <fullName evidence="4">Type I dehydroquinase</fullName>
        <shortName evidence="4">DHQ1</shortName>
    </alternativeName>
</protein>
<dbReference type="EC" id="4.2.1.10" evidence="4"/>
<comment type="pathway">
    <text evidence="4">Metabolic intermediate biosynthesis; chorismate biosynthesis; chorismate from D-erythrose 4-phosphate and phosphoenolpyruvate: step 3/7.</text>
</comment>
<comment type="subunit">
    <text evidence="4">Homodimer.</text>
</comment>
<dbReference type="GO" id="GO:0009423">
    <property type="term" value="P:chorismate biosynthetic process"/>
    <property type="evidence" value="ECO:0007669"/>
    <property type="project" value="UniProtKB-UniRule"/>
</dbReference>
<evidence type="ECO:0000313" key="6">
    <source>
        <dbReference type="Proteomes" id="UP000199170"/>
    </source>
</evidence>
<feature type="binding site" evidence="4">
    <location>
        <position position="181"/>
    </location>
    <ligand>
        <name>3-dehydroquinate</name>
        <dbReference type="ChEBI" id="CHEBI:32364"/>
    </ligand>
</feature>
<sequence length="247" mass="27198">MKIEDFALAATTNDLTREADVRGKADIVEFRMDKAEDPIEQLEAYDGELPIIATNRNQWFGGKARDQGRLDTLFAASRFEDVAYVDIELETARAKEWILDEFRENDVRLIISHHDFESTPEQDVLTAIIDQCASYGEIAKVAVYPEDLSDTLTLLTALREATEDGISAAGIAMGETGSHTRVIGHIYGSKLGYAPLLDDDSEYAPGQIPLGKLRALVESTRIDGANLERIEAVEDDVAVPSELGLPN</sequence>
<dbReference type="Proteomes" id="UP000199170">
    <property type="component" value="Unassembled WGS sequence"/>
</dbReference>
<dbReference type="CDD" id="cd00502">
    <property type="entry name" value="DHQase_I"/>
    <property type="match status" value="1"/>
</dbReference>
<feature type="active site" description="Proton donor/acceptor" evidence="4">
    <location>
        <position position="114"/>
    </location>
</feature>
<dbReference type="UniPathway" id="UPA00053">
    <property type="reaction ID" value="UER00086"/>
</dbReference>
<reference evidence="6" key="1">
    <citation type="submission" date="2016-10" db="EMBL/GenBank/DDBJ databases">
        <authorList>
            <person name="Varghese N."/>
            <person name="Submissions S."/>
        </authorList>
    </citation>
    <scope>NUCLEOTIDE SEQUENCE [LARGE SCALE GENOMIC DNA]</scope>
    <source>
        <strain evidence="6">CGMCC 1.10118</strain>
    </source>
</reference>
<evidence type="ECO:0000256" key="2">
    <source>
        <dbReference type="ARBA" id="ARBA00023239"/>
    </source>
</evidence>
<dbReference type="Gene3D" id="3.20.20.70">
    <property type="entry name" value="Aldolase class I"/>
    <property type="match status" value="1"/>
</dbReference>
<evidence type="ECO:0000256" key="4">
    <source>
        <dbReference type="HAMAP-Rule" id="MF_00214"/>
    </source>
</evidence>
<dbReference type="SUPFAM" id="SSF51569">
    <property type="entry name" value="Aldolase"/>
    <property type="match status" value="1"/>
</dbReference>
<dbReference type="PROSITE" id="PS01028">
    <property type="entry name" value="DEHYDROQUINASE_I"/>
    <property type="match status" value="1"/>
</dbReference>
<accession>A0A1H3HRF1</accession>
<comment type="similarity">
    <text evidence="4">Belongs to the type-I 3-dehydroquinase family.</text>
</comment>
<dbReference type="InterPro" id="IPR013785">
    <property type="entry name" value="Aldolase_TIM"/>
</dbReference>
<dbReference type="Pfam" id="PF01487">
    <property type="entry name" value="DHquinase_I"/>
    <property type="match status" value="1"/>
</dbReference>
<keyword evidence="4" id="KW-0057">Aromatic amino acid biosynthesis</keyword>
<feature type="binding site" evidence="4">
    <location>
        <position position="56"/>
    </location>
    <ligand>
        <name>3-dehydroquinate</name>
        <dbReference type="ChEBI" id="CHEBI:32364"/>
    </ligand>
</feature>
<evidence type="ECO:0000256" key="3">
    <source>
        <dbReference type="ARBA" id="ARBA00023270"/>
    </source>
</evidence>
<evidence type="ECO:0000313" key="5">
    <source>
        <dbReference type="EMBL" id="SDY18057.1"/>
    </source>
</evidence>
<keyword evidence="6" id="KW-1185">Reference proteome</keyword>